<keyword evidence="1" id="KW-0460">Magnesium</keyword>
<name>A0A1F4ZZ94_9BACT</name>
<dbReference type="Pfam" id="PF01850">
    <property type="entry name" value="PIN"/>
    <property type="match status" value="1"/>
</dbReference>
<dbReference type="AlphaFoldDB" id="A0A1F4ZZ94"/>
<evidence type="ECO:0000259" key="2">
    <source>
        <dbReference type="Pfam" id="PF01850"/>
    </source>
</evidence>
<accession>A0A1F4ZZ94</accession>
<dbReference type="Proteomes" id="UP000178579">
    <property type="component" value="Unassembled WGS sequence"/>
</dbReference>
<reference evidence="3 4" key="1">
    <citation type="journal article" date="2016" name="Nat. Commun.">
        <title>Thousands of microbial genomes shed light on interconnected biogeochemical processes in an aquifer system.</title>
        <authorList>
            <person name="Anantharaman K."/>
            <person name="Brown C.T."/>
            <person name="Hug L.A."/>
            <person name="Sharon I."/>
            <person name="Castelle C.J."/>
            <person name="Probst A.J."/>
            <person name="Thomas B.C."/>
            <person name="Singh A."/>
            <person name="Wilkins M.J."/>
            <person name="Karaoz U."/>
            <person name="Brodie E.L."/>
            <person name="Williams K.H."/>
            <person name="Hubbard S.S."/>
            <person name="Banfield J.F."/>
        </authorList>
    </citation>
    <scope>NUCLEOTIDE SEQUENCE [LARGE SCALE GENOMIC DNA]</scope>
</reference>
<dbReference type="CDD" id="cd09873">
    <property type="entry name" value="PIN_Pae0151-like"/>
    <property type="match status" value="1"/>
</dbReference>
<dbReference type="InterPro" id="IPR029060">
    <property type="entry name" value="PIN-like_dom_sf"/>
</dbReference>
<gene>
    <name evidence="3" type="ORF">A2576_01965</name>
</gene>
<dbReference type="PANTHER" id="PTHR35901">
    <property type="entry name" value="RIBONUCLEASE VAPC3"/>
    <property type="match status" value="1"/>
</dbReference>
<evidence type="ECO:0000313" key="3">
    <source>
        <dbReference type="EMBL" id="OGD11611.1"/>
    </source>
</evidence>
<dbReference type="PANTHER" id="PTHR35901:SF1">
    <property type="entry name" value="EXONUCLEASE VAPC9"/>
    <property type="match status" value="1"/>
</dbReference>
<feature type="domain" description="PIN" evidence="2">
    <location>
        <begin position="4"/>
        <end position="121"/>
    </location>
</feature>
<dbReference type="InterPro" id="IPR002716">
    <property type="entry name" value="PIN_dom"/>
</dbReference>
<evidence type="ECO:0000313" key="4">
    <source>
        <dbReference type="Proteomes" id="UP000178579"/>
    </source>
</evidence>
<sequence length="123" mass="13780">MNLVVDASAVLAVLLGEKENSKVVLTLAKAESLLSPMIIFYEVLNGLKYGVTRKRLIKEEAGEAWEKFRELGIEMIEQEGEAEAIFELACDRNISVYDAAYIVLAKKFKCQLLSLDKRLAELV</sequence>
<comment type="caution">
    <text evidence="3">The sequence shown here is derived from an EMBL/GenBank/DDBJ whole genome shotgun (WGS) entry which is preliminary data.</text>
</comment>
<dbReference type="InterPro" id="IPR044153">
    <property type="entry name" value="PIN_Pae0151-like"/>
</dbReference>
<dbReference type="EMBL" id="MEXV01000041">
    <property type="protein sequence ID" value="OGD11611.1"/>
    <property type="molecule type" value="Genomic_DNA"/>
</dbReference>
<proteinExistence type="predicted"/>
<evidence type="ECO:0000256" key="1">
    <source>
        <dbReference type="ARBA" id="ARBA00022842"/>
    </source>
</evidence>
<dbReference type="Gene3D" id="3.40.50.1010">
    <property type="entry name" value="5'-nuclease"/>
    <property type="match status" value="1"/>
</dbReference>
<dbReference type="InterPro" id="IPR051619">
    <property type="entry name" value="TypeII_TA_RNase_PINc/VapC"/>
</dbReference>
<dbReference type="SUPFAM" id="SSF88723">
    <property type="entry name" value="PIN domain-like"/>
    <property type="match status" value="1"/>
</dbReference>
<protein>
    <recommendedName>
        <fullName evidence="2">PIN domain-containing protein</fullName>
    </recommendedName>
</protein>
<organism evidence="3 4">
    <name type="scientific">Candidatus Amesbacteria bacterium RIFOXYD1_FULL_47_9</name>
    <dbReference type="NCBI Taxonomy" id="1797267"/>
    <lineage>
        <taxon>Bacteria</taxon>
        <taxon>Candidatus Amesiibacteriota</taxon>
    </lineage>
</organism>